<gene>
    <name evidence="2" type="ORF">GCM10010430_07210</name>
</gene>
<protein>
    <submittedName>
        <fullName evidence="2">Uncharacterized protein</fullName>
    </submittedName>
</protein>
<dbReference type="EMBL" id="BAAATR010000002">
    <property type="protein sequence ID" value="GAA2229781.1"/>
    <property type="molecule type" value="Genomic_DNA"/>
</dbReference>
<feature type="transmembrane region" description="Helical" evidence="1">
    <location>
        <begin position="88"/>
        <end position="107"/>
    </location>
</feature>
<dbReference type="RefSeq" id="WP_344634702.1">
    <property type="nucleotide sequence ID" value="NZ_BAAATR010000002.1"/>
</dbReference>
<feature type="transmembrane region" description="Helical" evidence="1">
    <location>
        <begin position="23"/>
        <end position="44"/>
    </location>
</feature>
<accession>A0ABP5Q9S6</accession>
<feature type="transmembrane region" description="Helical" evidence="1">
    <location>
        <begin position="56"/>
        <end position="76"/>
    </location>
</feature>
<organism evidence="2 3">
    <name type="scientific">Kitasatospora cystarginea</name>
    <dbReference type="NCBI Taxonomy" id="58350"/>
    <lineage>
        <taxon>Bacteria</taxon>
        <taxon>Bacillati</taxon>
        <taxon>Actinomycetota</taxon>
        <taxon>Actinomycetes</taxon>
        <taxon>Kitasatosporales</taxon>
        <taxon>Streptomycetaceae</taxon>
        <taxon>Kitasatospora</taxon>
    </lineage>
</organism>
<sequence length="207" mass="21892">MTAAAPAPVSPAVATATRPTGRLSVLAGIAAPALFGVYGVIRLLPGSRQPGPGWTVGHLCLLGALLTFGVVFRDLYRVLAERGRVAAVLGYGTAMVGTATGVGQVLIDLYSGFRADTLAEQNRFFAEVQSYPGVLPIFYQVLPVFFHLGLLAMVIVLAVRRRLPFWSPLAILAGVVAMAASMDMMTVGVAFYALALLPLYRQASRQA</sequence>
<reference evidence="3" key="1">
    <citation type="journal article" date="2019" name="Int. J. Syst. Evol. Microbiol.">
        <title>The Global Catalogue of Microorganisms (GCM) 10K type strain sequencing project: providing services to taxonomists for standard genome sequencing and annotation.</title>
        <authorList>
            <consortium name="The Broad Institute Genomics Platform"/>
            <consortium name="The Broad Institute Genome Sequencing Center for Infectious Disease"/>
            <person name="Wu L."/>
            <person name="Ma J."/>
        </authorList>
    </citation>
    <scope>NUCLEOTIDE SEQUENCE [LARGE SCALE GENOMIC DNA]</scope>
    <source>
        <strain evidence="3">JCM 7356</strain>
    </source>
</reference>
<evidence type="ECO:0000313" key="2">
    <source>
        <dbReference type="EMBL" id="GAA2229781.1"/>
    </source>
</evidence>
<proteinExistence type="predicted"/>
<keyword evidence="3" id="KW-1185">Reference proteome</keyword>
<name>A0ABP5Q9S6_9ACTN</name>
<keyword evidence="1" id="KW-0472">Membrane</keyword>
<feature type="transmembrane region" description="Helical" evidence="1">
    <location>
        <begin position="137"/>
        <end position="159"/>
    </location>
</feature>
<keyword evidence="1" id="KW-1133">Transmembrane helix</keyword>
<evidence type="ECO:0000313" key="3">
    <source>
        <dbReference type="Proteomes" id="UP001500305"/>
    </source>
</evidence>
<comment type="caution">
    <text evidence="2">The sequence shown here is derived from an EMBL/GenBank/DDBJ whole genome shotgun (WGS) entry which is preliminary data.</text>
</comment>
<keyword evidence="1" id="KW-0812">Transmembrane</keyword>
<evidence type="ECO:0000256" key="1">
    <source>
        <dbReference type="SAM" id="Phobius"/>
    </source>
</evidence>
<feature type="transmembrane region" description="Helical" evidence="1">
    <location>
        <begin position="171"/>
        <end position="195"/>
    </location>
</feature>
<dbReference type="Proteomes" id="UP001500305">
    <property type="component" value="Unassembled WGS sequence"/>
</dbReference>